<organism evidence="3 4">
    <name type="scientific">Muricoccus roseus</name>
    <dbReference type="NCBI Taxonomy" id="198092"/>
    <lineage>
        <taxon>Bacteria</taxon>
        <taxon>Pseudomonadati</taxon>
        <taxon>Pseudomonadota</taxon>
        <taxon>Alphaproteobacteria</taxon>
        <taxon>Acetobacterales</taxon>
        <taxon>Roseomonadaceae</taxon>
        <taxon>Muricoccus</taxon>
    </lineage>
</organism>
<sequence>MKRRTIIFAAGGLALPAIVRAQGNVASWPDRPIRFVVPFAPGGNTDSVGRIAAQYLGEALGRSIVVENRGGAGGIIGSDVVAKSAPDGYTFLVGSIGSITISPAIERMPYDPLKDLAPVSLLNTNPLILVGRKNLGLTSVQAVVARAKEKPESLTYGSSGIGGLMHVSALLFESRSGAKLTHVPYRGGAPAVAALLSGEVDLVFANMSDALPQVKAGSIIPIGVTTPGRSAELPEVPTVAEAGVPGFATESWNGLFAPATTSPDIVSRLSALCARMAADATVRQRMASFGSVAVSSTPEEFGRMLREETAQWATTLQAAGLSASK</sequence>
<dbReference type="AlphaFoldDB" id="A0A1M6N0H5"/>
<dbReference type="STRING" id="198092.SAMN02745194_03646"/>
<dbReference type="InterPro" id="IPR042100">
    <property type="entry name" value="Bug_dom1"/>
</dbReference>
<dbReference type="SUPFAM" id="SSF53850">
    <property type="entry name" value="Periplasmic binding protein-like II"/>
    <property type="match status" value="1"/>
</dbReference>
<evidence type="ECO:0000256" key="1">
    <source>
        <dbReference type="ARBA" id="ARBA00006987"/>
    </source>
</evidence>
<dbReference type="EMBL" id="FQZF01000024">
    <property type="protein sequence ID" value="SHJ89148.1"/>
    <property type="molecule type" value="Genomic_DNA"/>
</dbReference>
<evidence type="ECO:0000256" key="2">
    <source>
        <dbReference type="SAM" id="SignalP"/>
    </source>
</evidence>
<dbReference type="Gene3D" id="3.40.190.10">
    <property type="entry name" value="Periplasmic binding protein-like II"/>
    <property type="match status" value="1"/>
</dbReference>
<dbReference type="Gene3D" id="3.40.190.150">
    <property type="entry name" value="Bordetella uptake gene, domain 1"/>
    <property type="match status" value="1"/>
</dbReference>
<dbReference type="PIRSF" id="PIRSF017082">
    <property type="entry name" value="YflP"/>
    <property type="match status" value="1"/>
</dbReference>
<keyword evidence="3" id="KW-0675">Receptor</keyword>
<name>A0A1M6N0H5_9PROT</name>
<evidence type="ECO:0000313" key="4">
    <source>
        <dbReference type="Proteomes" id="UP000184387"/>
    </source>
</evidence>
<feature type="signal peptide" evidence="2">
    <location>
        <begin position="1"/>
        <end position="21"/>
    </location>
</feature>
<dbReference type="CDD" id="cd07012">
    <property type="entry name" value="PBP2_Bug_TTT"/>
    <property type="match status" value="1"/>
</dbReference>
<dbReference type="Pfam" id="PF03401">
    <property type="entry name" value="TctC"/>
    <property type="match status" value="1"/>
</dbReference>
<reference evidence="3 4" key="1">
    <citation type="submission" date="2016-11" db="EMBL/GenBank/DDBJ databases">
        <authorList>
            <person name="Jaros S."/>
            <person name="Januszkiewicz K."/>
            <person name="Wedrychowicz H."/>
        </authorList>
    </citation>
    <scope>NUCLEOTIDE SEQUENCE [LARGE SCALE GENOMIC DNA]</scope>
    <source>
        <strain evidence="3 4">DSM 14916</strain>
    </source>
</reference>
<gene>
    <name evidence="3" type="ORF">SAMN02745194_03646</name>
</gene>
<dbReference type="OrthoDB" id="7250553at2"/>
<dbReference type="PANTHER" id="PTHR42928">
    <property type="entry name" value="TRICARBOXYLATE-BINDING PROTEIN"/>
    <property type="match status" value="1"/>
</dbReference>
<evidence type="ECO:0000313" key="3">
    <source>
        <dbReference type="EMBL" id="SHJ89148.1"/>
    </source>
</evidence>
<accession>A0A1M6N0H5</accession>
<dbReference type="RefSeq" id="WP_073137347.1">
    <property type="nucleotide sequence ID" value="NZ_FQZF01000024.1"/>
</dbReference>
<feature type="chain" id="PRO_5012590401" evidence="2">
    <location>
        <begin position="22"/>
        <end position="325"/>
    </location>
</feature>
<comment type="similarity">
    <text evidence="1">Belongs to the UPF0065 (bug) family.</text>
</comment>
<dbReference type="Proteomes" id="UP000184387">
    <property type="component" value="Unassembled WGS sequence"/>
</dbReference>
<dbReference type="InterPro" id="IPR005064">
    <property type="entry name" value="BUG"/>
</dbReference>
<dbReference type="PANTHER" id="PTHR42928:SF5">
    <property type="entry name" value="BLR1237 PROTEIN"/>
    <property type="match status" value="1"/>
</dbReference>
<keyword evidence="2" id="KW-0732">Signal</keyword>
<proteinExistence type="inferred from homology"/>
<protein>
    <submittedName>
        <fullName evidence="3">Tripartite-type tricarboxylate transporter, receptor component TctC</fullName>
    </submittedName>
</protein>
<keyword evidence="4" id="KW-1185">Reference proteome</keyword>